<accession>A0AAE0GL45</accession>
<gene>
    <name evidence="2" type="ORF">CYMTET_12720</name>
</gene>
<organism evidence="2 3">
    <name type="scientific">Cymbomonas tetramitiformis</name>
    <dbReference type="NCBI Taxonomy" id="36881"/>
    <lineage>
        <taxon>Eukaryota</taxon>
        <taxon>Viridiplantae</taxon>
        <taxon>Chlorophyta</taxon>
        <taxon>Pyramimonadophyceae</taxon>
        <taxon>Pyramimonadales</taxon>
        <taxon>Pyramimonadaceae</taxon>
        <taxon>Cymbomonas</taxon>
    </lineage>
</organism>
<name>A0AAE0GL45_9CHLO</name>
<comment type="caution">
    <text evidence="2">The sequence shown here is derived from an EMBL/GenBank/DDBJ whole genome shotgun (WGS) entry which is preliminary data.</text>
</comment>
<feature type="region of interest" description="Disordered" evidence="1">
    <location>
        <begin position="182"/>
        <end position="229"/>
    </location>
</feature>
<dbReference type="EMBL" id="LGRX02004952">
    <property type="protein sequence ID" value="KAK3279396.1"/>
    <property type="molecule type" value="Genomic_DNA"/>
</dbReference>
<evidence type="ECO:0000313" key="3">
    <source>
        <dbReference type="Proteomes" id="UP001190700"/>
    </source>
</evidence>
<keyword evidence="3" id="KW-1185">Reference proteome</keyword>
<feature type="compositionally biased region" description="Polar residues" evidence="1">
    <location>
        <begin position="214"/>
        <end position="223"/>
    </location>
</feature>
<feature type="region of interest" description="Disordered" evidence="1">
    <location>
        <begin position="36"/>
        <end position="64"/>
    </location>
</feature>
<protein>
    <submittedName>
        <fullName evidence="2">Uncharacterized protein</fullName>
    </submittedName>
</protein>
<sequence>MTAFVIALVQAMDKLGIPLPQQAAPRVLQLPALASVPAPPEHSEEPGAPRAPADAPTVLEREGSTSQEFATLVAAVGPMSGNESASDQSQERTSAKPSTTASTGDLYSKMYRLAQWMQLNDLPHDRKSLTPAAIVGLTSVHAIAMASTQQIASGLKKLSGEQRDRCVELARQVVKQEEEARLADEAQAQQEQAMAVTPKSCDPLPRPSSSSSSVPTKAPQQSLAHDAPMGAAAATNAAISAPTTMVLKEDLSKSNDVCKVKSYSYWSRKKTSLKRMMNKAYARYFA</sequence>
<proteinExistence type="predicted"/>
<reference evidence="2 3" key="1">
    <citation type="journal article" date="2015" name="Genome Biol. Evol.">
        <title>Comparative Genomics of a Bacterivorous Green Alga Reveals Evolutionary Causalities and Consequences of Phago-Mixotrophic Mode of Nutrition.</title>
        <authorList>
            <person name="Burns J.A."/>
            <person name="Paasch A."/>
            <person name="Narechania A."/>
            <person name="Kim E."/>
        </authorList>
    </citation>
    <scope>NUCLEOTIDE SEQUENCE [LARGE SCALE GENOMIC DNA]</scope>
    <source>
        <strain evidence="2 3">PLY_AMNH</strain>
    </source>
</reference>
<feature type="region of interest" description="Disordered" evidence="1">
    <location>
        <begin position="79"/>
        <end position="103"/>
    </location>
</feature>
<evidence type="ECO:0000256" key="1">
    <source>
        <dbReference type="SAM" id="MobiDB-lite"/>
    </source>
</evidence>
<dbReference type="AlphaFoldDB" id="A0AAE0GL45"/>
<dbReference type="Proteomes" id="UP001190700">
    <property type="component" value="Unassembled WGS sequence"/>
</dbReference>
<evidence type="ECO:0000313" key="2">
    <source>
        <dbReference type="EMBL" id="KAK3279396.1"/>
    </source>
</evidence>